<dbReference type="OrthoDB" id="1874341at2759"/>
<accession>A0A8B6DKD6</accession>
<dbReference type="Proteomes" id="UP000596742">
    <property type="component" value="Unassembled WGS sequence"/>
</dbReference>
<feature type="non-terminal residue" evidence="1">
    <location>
        <position position="1"/>
    </location>
</feature>
<name>A0A8B6DKD6_MYTGA</name>
<evidence type="ECO:0000313" key="1">
    <source>
        <dbReference type="EMBL" id="VDI19936.1"/>
    </source>
</evidence>
<dbReference type="EMBL" id="UYJE01003512">
    <property type="protein sequence ID" value="VDI19936.1"/>
    <property type="molecule type" value="Genomic_DNA"/>
</dbReference>
<comment type="caution">
    <text evidence="1">The sequence shown here is derived from an EMBL/GenBank/DDBJ whole genome shotgun (WGS) entry which is preliminary data.</text>
</comment>
<dbReference type="GO" id="GO:0016740">
    <property type="term" value="F:transferase activity"/>
    <property type="evidence" value="ECO:0007669"/>
    <property type="project" value="UniProtKB-KW"/>
</dbReference>
<proteinExistence type="predicted"/>
<protein>
    <submittedName>
        <fullName evidence="1">N-terminal acetyltransferase B complex non-catalytic subunit</fullName>
    </submittedName>
</protein>
<gene>
    <name evidence="1" type="ORF">MGAL_10B036159</name>
</gene>
<dbReference type="AlphaFoldDB" id="A0A8B6DKD6"/>
<organism evidence="1 2">
    <name type="scientific">Mytilus galloprovincialis</name>
    <name type="common">Mediterranean mussel</name>
    <dbReference type="NCBI Taxonomy" id="29158"/>
    <lineage>
        <taxon>Eukaryota</taxon>
        <taxon>Metazoa</taxon>
        <taxon>Spiralia</taxon>
        <taxon>Lophotrochozoa</taxon>
        <taxon>Mollusca</taxon>
        <taxon>Bivalvia</taxon>
        <taxon>Autobranchia</taxon>
        <taxon>Pteriomorphia</taxon>
        <taxon>Mytilida</taxon>
        <taxon>Mytiloidea</taxon>
        <taxon>Mytilidae</taxon>
        <taxon>Mytilinae</taxon>
        <taxon>Mytilus</taxon>
    </lineage>
</organism>
<keyword evidence="2" id="KW-1185">Reference proteome</keyword>
<keyword evidence="1" id="KW-0808">Transferase</keyword>
<reference evidence="1" key="1">
    <citation type="submission" date="2018-11" db="EMBL/GenBank/DDBJ databases">
        <authorList>
            <person name="Alioto T."/>
            <person name="Alioto T."/>
        </authorList>
    </citation>
    <scope>NUCLEOTIDE SEQUENCE</scope>
</reference>
<sequence>SKDDEQEEKLKSCVPNLLEGLLSKHRCSLVQSESDNKCVNPKVLENLVFLAETLSHVVILTGVCHRILKPLKSSFNKKSKKKKDASPVTMPSIFENYNQHLTALETVAKDLHQAVLDIDPEDAAIEKDMWKKVEKSYQVSAWEVTEFLHNKMQYLNDLKL</sequence>
<evidence type="ECO:0000313" key="2">
    <source>
        <dbReference type="Proteomes" id="UP000596742"/>
    </source>
</evidence>